<keyword evidence="3" id="KW-0547">Nucleotide-binding</keyword>
<dbReference type="SUPFAM" id="SSF52540">
    <property type="entry name" value="P-loop containing nucleoside triphosphate hydrolases"/>
    <property type="match status" value="1"/>
</dbReference>
<comment type="similarity">
    <text evidence="8">Belongs to the activator 1 small subunits family. CTF18 subfamily.</text>
</comment>
<dbReference type="Gene3D" id="3.40.50.300">
    <property type="entry name" value="P-loop containing nucleotide triphosphate hydrolases"/>
    <property type="match status" value="1"/>
</dbReference>
<evidence type="ECO:0000256" key="1">
    <source>
        <dbReference type="ARBA" id="ARBA00004123"/>
    </source>
</evidence>
<gene>
    <name evidence="11" type="ORF">THRCLA_04891</name>
</gene>
<reference evidence="11 12" key="1">
    <citation type="journal article" date="2014" name="Genome Biol. Evol.">
        <title>The secreted proteins of Achlya hypogyna and Thraustotheca clavata identify the ancestral oomycete secretome and reveal gene acquisitions by horizontal gene transfer.</title>
        <authorList>
            <person name="Misner I."/>
            <person name="Blouin N."/>
            <person name="Leonard G."/>
            <person name="Richards T.A."/>
            <person name="Lane C.E."/>
        </authorList>
    </citation>
    <scope>NUCLEOTIDE SEQUENCE [LARGE SCALE GENOMIC DNA]</scope>
    <source>
        <strain evidence="11 12">ATCC 34112</strain>
    </source>
</reference>
<keyword evidence="6" id="KW-0539">Nucleus</keyword>
<comment type="caution">
    <text evidence="11">The sequence shown here is derived from an EMBL/GenBank/DDBJ whole genome shotgun (WGS) entry which is preliminary data.</text>
</comment>
<feature type="region of interest" description="Disordered" evidence="9">
    <location>
        <begin position="778"/>
        <end position="810"/>
    </location>
</feature>
<dbReference type="Pfam" id="PF00397">
    <property type="entry name" value="WW"/>
    <property type="match status" value="1"/>
</dbReference>
<keyword evidence="7" id="KW-0131">Cell cycle</keyword>
<dbReference type="PROSITE" id="PS01159">
    <property type="entry name" value="WW_DOMAIN_1"/>
    <property type="match status" value="1"/>
</dbReference>
<organism evidence="11 12">
    <name type="scientific">Thraustotheca clavata</name>
    <dbReference type="NCBI Taxonomy" id="74557"/>
    <lineage>
        <taxon>Eukaryota</taxon>
        <taxon>Sar</taxon>
        <taxon>Stramenopiles</taxon>
        <taxon>Oomycota</taxon>
        <taxon>Saprolegniomycetes</taxon>
        <taxon>Saprolegniales</taxon>
        <taxon>Achlyaceae</taxon>
        <taxon>Thraustotheca</taxon>
    </lineage>
</organism>
<dbReference type="InterPro" id="IPR003959">
    <property type="entry name" value="ATPase_AAA_core"/>
</dbReference>
<comment type="subcellular location">
    <subcellularLocation>
        <location evidence="1">Nucleus</location>
    </subcellularLocation>
</comment>
<dbReference type="CDD" id="cd00009">
    <property type="entry name" value="AAA"/>
    <property type="match status" value="1"/>
</dbReference>
<dbReference type="InterPro" id="IPR047854">
    <property type="entry name" value="RFC_lid"/>
</dbReference>
<dbReference type="InterPro" id="IPR001202">
    <property type="entry name" value="WW_dom"/>
</dbReference>
<dbReference type="CDD" id="cd00201">
    <property type="entry name" value="WW"/>
    <property type="match status" value="1"/>
</dbReference>
<dbReference type="PANTHER" id="PTHR46765">
    <property type="entry name" value="P-LOOP CONTAINING NUCLEOSIDE TRIPHOSPHATE HYDROLASES SUPERFAMILY PROTEIN"/>
    <property type="match status" value="1"/>
</dbReference>
<keyword evidence="2" id="KW-0235">DNA replication</keyword>
<dbReference type="SMART" id="SM00456">
    <property type="entry name" value="WW"/>
    <property type="match status" value="1"/>
</dbReference>
<keyword evidence="5" id="KW-0238">DNA-binding</keyword>
<dbReference type="STRING" id="74557.A0A1V9ZXN8"/>
<dbReference type="SUPFAM" id="SSF51045">
    <property type="entry name" value="WW domain"/>
    <property type="match status" value="1"/>
</dbReference>
<dbReference type="InterPro" id="IPR027417">
    <property type="entry name" value="P-loop_NTPase"/>
</dbReference>
<dbReference type="PANTHER" id="PTHR46765:SF1">
    <property type="entry name" value="P-LOOP CONTAINING NUCLEOSIDE TRIPHOSPHATE HYDROLASES SUPERFAMILY PROTEIN"/>
    <property type="match status" value="1"/>
</dbReference>
<dbReference type="CDD" id="cd18140">
    <property type="entry name" value="HLD_clamp_RFC"/>
    <property type="match status" value="1"/>
</dbReference>
<dbReference type="SMART" id="SM00382">
    <property type="entry name" value="AAA"/>
    <property type="match status" value="1"/>
</dbReference>
<dbReference type="Gene3D" id="2.20.70.10">
    <property type="match status" value="1"/>
</dbReference>
<dbReference type="Pfam" id="PF00004">
    <property type="entry name" value="AAA"/>
    <property type="match status" value="1"/>
</dbReference>
<evidence type="ECO:0000256" key="3">
    <source>
        <dbReference type="ARBA" id="ARBA00022741"/>
    </source>
</evidence>
<proteinExistence type="inferred from homology"/>
<evidence type="ECO:0000256" key="5">
    <source>
        <dbReference type="ARBA" id="ARBA00023125"/>
    </source>
</evidence>
<dbReference type="GO" id="GO:0016887">
    <property type="term" value="F:ATP hydrolysis activity"/>
    <property type="evidence" value="ECO:0007669"/>
    <property type="project" value="InterPro"/>
</dbReference>
<keyword evidence="4" id="KW-0067">ATP-binding</keyword>
<evidence type="ECO:0000256" key="4">
    <source>
        <dbReference type="ARBA" id="ARBA00022840"/>
    </source>
</evidence>
<evidence type="ECO:0000313" key="12">
    <source>
        <dbReference type="Proteomes" id="UP000243217"/>
    </source>
</evidence>
<keyword evidence="12" id="KW-1185">Reference proteome</keyword>
<evidence type="ECO:0000256" key="6">
    <source>
        <dbReference type="ARBA" id="ARBA00023242"/>
    </source>
</evidence>
<dbReference type="GO" id="GO:0005634">
    <property type="term" value="C:nucleus"/>
    <property type="evidence" value="ECO:0007669"/>
    <property type="project" value="UniProtKB-SubCell"/>
</dbReference>
<dbReference type="EMBL" id="JNBS01001079">
    <property type="protein sequence ID" value="OQS02776.1"/>
    <property type="molecule type" value="Genomic_DNA"/>
</dbReference>
<evidence type="ECO:0000256" key="7">
    <source>
        <dbReference type="ARBA" id="ARBA00023306"/>
    </source>
</evidence>
<dbReference type="OrthoDB" id="2195431at2759"/>
<dbReference type="Gene3D" id="1.10.8.60">
    <property type="match status" value="1"/>
</dbReference>
<name>A0A1V9ZXN8_9STRA</name>
<feature type="domain" description="WW" evidence="10">
    <location>
        <begin position="1134"/>
        <end position="1167"/>
    </location>
</feature>
<dbReference type="GO" id="GO:0005524">
    <property type="term" value="F:ATP binding"/>
    <property type="evidence" value="ECO:0007669"/>
    <property type="project" value="UniProtKB-KW"/>
</dbReference>
<evidence type="ECO:0000256" key="9">
    <source>
        <dbReference type="SAM" id="MobiDB-lite"/>
    </source>
</evidence>
<dbReference type="Proteomes" id="UP000243217">
    <property type="component" value="Unassembled WGS sequence"/>
</dbReference>
<dbReference type="GO" id="GO:0006260">
    <property type="term" value="P:DNA replication"/>
    <property type="evidence" value="ECO:0007669"/>
    <property type="project" value="UniProtKB-KW"/>
</dbReference>
<protein>
    <submittedName>
        <fullName evidence="11">Chromosome transmission fidelity protein</fullName>
    </submittedName>
</protein>
<dbReference type="GO" id="GO:0003677">
    <property type="term" value="F:DNA binding"/>
    <property type="evidence" value="ECO:0007669"/>
    <property type="project" value="UniProtKB-KW"/>
</dbReference>
<dbReference type="AlphaFoldDB" id="A0A1V9ZXN8"/>
<sequence>MDEYEEMDEWEAMYGADIEAANVLAAMENEVTKSSTLPESVSAVKAVKTVEKSTSAVKSVKNVAISRPLDENYVLKRPPMDVKSIACVLSSGERVFLRTKQKEIKEEETNKESWKLGVPIKEMLENIEKRKVQAVVDEENETMDMDVEPDRVHQDELWLNKYRPKHFIDLLSDERTNRDVLGWLKSWDACVFKSKAKAPLKPAFRFGNDKAAATESKPPEDIRPEHKIILICGPPGAGKTTLAGIAARHAGYNPIEVNASDDRTSSVLREKIISAMEMQSIFGNSRPNCIILDEIDGALHGNEGRSAIGALQELIATPYSTKKDKSKKAKHPLIRPIICICNDQYAPVLRPLRKLAKIFVLSTPDQRQLMSRLKFICKNESLEAPTSLLSALCQRADNDIRFCLNSLQFASARTKQLTSSMIEDMMGQKDLSKGAYDVWDVIFYEPRQKKKDDTISSFTRAFEAADRFASHELVLNGLHDNLLPLAFNDPTLVKVHQALECMEFADLVDTQIRTHQQYALMSYYSVAAVAVSYACCTGSRRRIEYPKSNYDHRRNLEKSQSILEALIDSNKSFRVGPRVLMVDVLPWLMRILNPNIQTGHSRDEKQHLDRLIELLTSLHVSYRPLHLPGGVTDYVLEPAINELVLYKHLENPRPLLPIATRQLIAREVELETLRRADHTPSAAIPGDIEEVKTQSIPTVAPDSPVTRHPFGYIKRKRQDDVKTTKKRFAVRFKFNEGYTSGIKRPNVHNGSEQFQFVSMGRDRLLSSLTIYSAGNQDTSIDHARKGSKSFSIKNENPEDETPENSSPKQSLAIPIHRLSLNRPYGVVITSKPSPMKLKEVAPEITPTKVNKHSITLLENKQRKPSLVDPALKVEERLQQLGQIYAQKQAAKQDDVQYTFQPKISYHSSKLNRQGSVHERLYNQAKQSKPSPVSLLETTSINIKPTKSSVGDRLHRKAQEYKAKQEAIRRAESLEATQLRNRRKISDKSLQLLQRQKSNQPKTVEPLKSEIPKRINITQAHNIYARQLEWKEQKDARTARERWYQEKEEKQACTFQNPYLSNDGLSAPSSDSFYTKAIKWAKEKEANRRRKEQIAEFERMKSCPFKLVKAKKPSNKDKALEEIVAAFYKENYQDSIIPYPWQQHATENGDVYYYNPLTQMTQWEIPMNTKR</sequence>
<dbReference type="InterPro" id="IPR003593">
    <property type="entry name" value="AAA+_ATPase"/>
</dbReference>
<evidence type="ECO:0000256" key="8">
    <source>
        <dbReference type="ARBA" id="ARBA00043975"/>
    </source>
</evidence>
<dbReference type="InterPro" id="IPR053016">
    <property type="entry name" value="CTF18-RFC_complex"/>
</dbReference>
<evidence type="ECO:0000313" key="11">
    <source>
        <dbReference type="EMBL" id="OQS02776.1"/>
    </source>
</evidence>
<evidence type="ECO:0000259" key="10">
    <source>
        <dbReference type="PROSITE" id="PS50020"/>
    </source>
</evidence>
<dbReference type="InterPro" id="IPR036020">
    <property type="entry name" value="WW_dom_sf"/>
</dbReference>
<evidence type="ECO:0000256" key="2">
    <source>
        <dbReference type="ARBA" id="ARBA00022705"/>
    </source>
</evidence>
<dbReference type="PROSITE" id="PS50020">
    <property type="entry name" value="WW_DOMAIN_2"/>
    <property type="match status" value="1"/>
</dbReference>
<accession>A0A1V9ZXN8</accession>